<evidence type="ECO:0000313" key="2">
    <source>
        <dbReference type="Proteomes" id="UP001198151"/>
    </source>
</evidence>
<comment type="caution">
    <text evidence="1">The sequence shown here is derived from an EMBL/GenBank/DDBJ whole genome shotgun (WGS) entry which is preliminary data.</text>
</comment>
<protein>
    <submittedName>
        <fullName evidence="1">Uncharacterized protein</fullName>
    </submittedName>
</protein>
<dbReference type="EMBL" id="JAJEQX010000004">
    <property type="protein sequence ID" value="MCC2253589.1"/>
    <property type="molecule type" value="Genomic_DNA"/>
</dbReference>
<accession>A0ABS8FY11</accession>
<organism evidence="1 2">
    <name type="scientific">Ruminococcus turbiniformis</name>
    <dbReference type="NCBI Taxonomy" id="2881258"/>
    <lineage>
        <taxon>Bacteria</taxon>
        <taxon>Bacillati</taxon>
        <taxon>Bacillota</taxon>
        <taxon>Clostridia</taxon>
        <taxon>Eubacteriales</taxon>
        <taxon>Oscillospiraceae</taxon>
        <taxon>Ruminococcus</taxon>
    </lineage>
</organism>
<sequence length="65" mass="7580">MAFMDDPVVISESTFGIEGCFIEPLEAIKPCIQKTYFEDGFTEWLKREYGFEITYKDGLVFILEK</sequence>
<gene>
    <name evidence="1" type="ORF">LKD70_03910</name>
</gene>
<proteinExistence type="predicted"/>
<dbReference type="Proteomes" id="UP001198151">
    <property type="component" value="Unassembled WGS sequence"/>
</dbReference>
<keyword evidence="2" id="KW-1185">Reference proteome</keyword>
<name>A0ABS8FY11_9FIRM</name>
<evidence type="ECO:0000313" key="1">
    <source>
        <dbReference type="EMBL" id="MCC2253589.1"/>
    </source>
</evidence>
<reference evidence="1 2" key="1">
    <citation type="submission" date="2021-10" db="EMBL/GenBank/DDBJ databases">
        <title>Anaerobic single-cell dispensing facilitates the cultivation of human gut bacteria.</title>
        <authorList>
            <person name="Afrizal A."/>
        </authorList>
    </citation>
    <scope>NUCLEOTIDE SEQUENCE [LARGE SCALE GENOMIC DNA]</scope>
    <source>
        <strain evidence="1 2">CLA-AA-H200</strain>
    </source>
</reference>
<dbReference type="RefSeq" id="WP_227706730.1">
    <property type="nucleotide sequence ID" value="NZ_JAJEQX010000004.1"/>
</dbReference>